<reference evidence="3 4" key="1">
    <citation type="submission" date="2016-10" db="EMBL/GenBank/DDBJ databases">
        <title>Proteomics and genomics reveal pathogen-plant mechanisms compatible with a hemibiotrophic lifestyle of Diplodia corticola.</title>
        <authorList>
            <person name="Fernandes I."/>
            <person name="De Jonge R."/>
            <person name="Van De Peer Y."/>
            <person name="Devreese B."/>
            <person name="Alves A."/>
            <person name="Esteves A.C."/>
        </authorList>
    </citation>
    <scope>NUCLEOTIDE SEQUENCE [LARGE SCALE GENOMIC DNA]</scope>
    <source>
        <strain evidence="3 4">CBS 112549</strain>
    </source>
</reference>
<accession>A0A1J9RE28</accession>
<name>A0A1J9RE28_9PEZI</name>
<feature type="transmembrane region" description="Helical" evidence="2">
    <location>
        <begin position="78"/>
        <end position="97"/>
    </location>
</feature>
<protein>
    <submittedName>
        <fullName evidence="3">Integral membrane protein</fullName>
    </submittedName>
</protein>
<dbReference type="Proteomes" id="UP000183809">
    <property type="component" value="Unassembled WGS sequence"/>
</dbReference>
<feature type="transmembrane region" description="Helical" evidence="2">
    <location>
        <begin position="230"/>
        <end position="249"/>
    </location>
</feature>
<dbReference type="RefSeq" id="XP_020127079.1">
    <property type="nucleotide sequence ID" value="XM_020277338.1"/>
</dbReference>
<gene>
    <name evidence="3" type="ORF">BKCO1_5500046</name>
</gene>
<comment type="caution">
    <text evidence="3">The sequence shown here is derived from an EMBL/GenBank/DDBJ whole genome shotgun (WGS) entry which is preliminary data.</text>
</comment>
<feature type="transmembrane region" description="Helical" evidence="2">
    <location>
        <begin position="298"/>
        <end position="316"/>
    </location>
</feature>
<evidence type="ECO:0000313" key="3">
    <source>
        <dbReference type="EMBL" id="OJD30819.1"/>
    </source>
</evidence>
<sequence>MEYDAEDHHWHLKPTPTPASFEEALGFEQSAFGSHGRRLDGPSKVWIPVAVVYTFIIGLGLMTLFFQRLTHTARIRGHWLGNSSVVALHAYLTMILIAYPIRFWYVCAAEFWVMALVFPVGLGLYQISNSRLIFHYQTQQELLVTPKRNKKIRAPIWYLHPCAFLRHHKNMDFVTKTRVFVFGTWVFTVFACTFMYIGSINFHEGHGFFGEWSGKANCHRGPHGEWVPTAISQLLICWVWGPYTLWYARNIRDSHYWSMQTKINLIAGMPGTPLWMAFLYSNNPTVIAINRWFPHSGWFIPGIMTIQIGSIVFPLLDICRTPIPIYTAAAEGEHELNNFNSSSNALNRKFNKALTSMAAFESALEKNVQPLLAWAANRNFTAADINFLVFVRNWKNNWGGPGRRNRALTPSQACRRFEDAAVIFFTFINPTTSKVTVNIGDATYKTISKYFVDVLPHNLPGDDNSLFSVQQQVAPWEKDEHTSQNPGVDGFDRARLQYIGSDEDHDDYDAIPKGFSLSVFDDAYNVIKDDIFYNTWLRYVNELDPNSDAMGSSKDDGLTASPLSELPKAHTRAARSPAI</sequence>
<feature type="transmembrane region" description="Helical" evidence="2">
    <location>
        <begin position="261"/>
        <end position="278"/>
    </location>
</feature>
<dbReference type="EMBL" id="MNUE01000055">
    <property type="protein sequence ID" value="OJD30819.1"/>
    <property type="molecule type" value="Genomic_DNA"/>
</dbReference>
<dbReference type="OrthoDB" id="5313079at2759"/>
<dbReference type="AlphaFoldDB" id="A0A1J9RE28"/>
<feature type="transmembrane region" description="Helical" evidence="2">
    <location>
        <begin position="103"/>
        <end position="125"/>
    </location>
</feature>
<keyword evidence="2" id="KW-0472">Membrane</keyword>
<organism evidence="3 4">
    <name type="scientific">Diplodia corticola</name>
    <dbReference type="NCBI Taxonomy" id="236234"/>
    <lineage>
        <taxon>Eukaryota</taxon>
        <taxon>Fungi</taxon>
        <taxon>Dikarya</taxon>
        <taxon>Ascomycota</taxon>
        <taxon>Pezizomycotina</taxon>
        <taxon>Dothideomycetes</taxon>
        <taxon>Dothideomycetes incertae sedis</taxon>
        <taxon>Botryosphaeriales</taxon>
        <taxon>Botryosphaeriaceae</taxon>
        <taxon>Diplodia</taxon>
    </lineage>
</organism>
<proteinExistence type="predicted"/>
<keyword evidence="2" id="KW-1133">Transmembrane helix</keyword>
<dbReference type="GeneID" id="31017599"/>
<feature type="region of interest" description="Disordered" evidence="1">
    <location>
        <begin position="548"/>
        <end position="579"/>
    </location>
</feature>
<dbReference type="STRING" id="236234.A0A1J9RE28"/>
<evidence type="ECO:0000256" key="2">
    <source>
        <dbReference type="SAM" id="Phobius"/>
    </source>
</evidence>
<evidence type="ECO:0000256" key="1">
    <source>
        <dbReference type="SAM" id="MobiDB-lite"/>
    </source>
</evidence>
<evidence type="ECO:0000313" key="4">
    <source>
        <dbReference type="Proteomes" id="UP000183809"/>
    </source>
</evidence>
<feature type="transmembrane region" description="Helical" evidence="2">
    <location>
        <begin position="45"/>
        <end position="66"/>
    </location>
</feature>
<keyword evidence="2" id="KW-0812">Transmembrane</keyword>
<keyword evidence="4" id="KW-1185">Reference proteome</keyword>
<feature type="transmembrane region" description="Helical" evidence="2">
    <location>
        <begin position="179"/>
        <end position="198"/>
    </location>
</feature>